<dbReference type="SMART" id="SM00895">
    <property type="entry name" value="FCD"/>
    <property type="match status" value="1"/>
</dbReference>
<dbReference type="AlphaFoldDB" id="A0A175RSK8"/>
<feature type="domain" description="HTH gntR-type" evidence="4">
    <location>
        <begin position="5"/>
        <end position="72"/>
    </location>
</feature>
<dbReference type="PROSITE" id="PS50949">
    <property type="entry name" value="HTH_GNTR"/>
    <property type="match status" value="1"/>
</dbReference>
<proteinExistence type="predicted"/>
<keyword evidence="1" id="KW-0805">Transcription regulation</keyword>
<dbReference type="SMART" id="SM00345">
    <property type="entry name" value="HTH_GNTR"/>
    <property type="match status" value="1"/>
</dbReference>
<keyword evidence="6" id="KW-1185">Reference proteome</keyword>
<dbReference type="EMBL" id="LDQA01000019">
    <property type="protein sequence ID" value="KTR06308.1"/>
    <property type="molecule type" value="Genomic_DNA"/>
</dbReference>
<dbReference type="Pfam" id="PF00392">
    <property type="entry name" value="GntR"/>
    <property type="match status" value="1"/>
</dbReference>
<dbReference type="PATRIC" id="fig|401562.4.peg.1292"/>
<sequence>MSERETLAQQAYRDIKQRILEGAFSTGEVLTERTLALASGISRTPLRAAISRLEKESVITRLPNGVLMVQPVTLEQLLEIVQVRRILESAAAARAAGRPFTPALAASREVMRTYAEGRDTAFDQFWLDDDRFHDAVAEAAGLTLLPDMLTEMRAIARRCTITRTHDRFAEQAREHLAVIDAVEAGDAPGAASAMERHFDSVKSRFLGWLARA</sequence>
<dbReference type="SUPFAM" id="SSF48008">
    <property type="entry name" value="GntR ligand-binding domain-like"/>
    <property type="match status" value="1"/>
</dbReference>
<dbReference type="GO" id="GO:0003700">
    <property type="term" value="F:DNA-binding transcription factor activity"/>
    <property type="evidence" value="ECO:0007669"/>
    <property type="project" value="InterPro"/>
</dbReference>
<dbReference type="Pfam" id="PF07729">
    <property type="entry name" value="FCD"/>
    <property type="match status" value="1"/>
</dbReference>
<organism evidence="5 6">
    <name type="scientific">Aureimonas ureilytica</name>
    <dbReference type="NCBI Taxonomy" id="401562"/>
    <lineage>
        <taxon>Bacteria</taxon>
        <taxon>Pseudomonadati</taxon>
        <taxon>Pseudomonadota</taxon>
        <taxon>Alphaproteobacteria</taxon>
        <taxon>Hyphomicrobiales</taxon>
        <taxon>Aurantimonadaceae</taxon>
        <taxon>Aureimonas</taxon>
    </lineage>
</organism>
<dbReference type="InterPro" id="IPR036388">
    <property type="entry name" value="WH-like_DNA-bd_sf"/>
</dbReference>
<evidence type="ECO:0000313" key="5">
    <source>
        <dbReference type="EMBL" id="KTR06308.1"/>
    </source>
</evidence>
<keyword evidence="2" id="KW-0238">DNA-binding</keyword>
<dbReference type="PANTHER" id="PTHR43537:SF24">
    <property type="entry name" value="GLUCONATE OPERON TRANSCRIPTIONAL REPRESSOR"/>
    <property type="match status" value="1"/>
</dbReference>
<evidence type="ECO:0000256" key="2">
    <source>
        <dbReference type="ARBA" id="ARBA00023125"/>
    </source>
</evidence>
<dbReference type="RefSeq" id="WP_058599714.1">
    <property type="nucleotide sequence ID" value="NZ_LDQA01000019.1"/>
</dbReference>
<reference evidence="5 6" key="1">
    <citation type="journal article" date="2016" name="Front. Microbiol.">
        <title>Genomic Resource of Rice Seed Associated Bacteria.</title>
        <authorList>
            <person name="Midha S."/>
            <person name="Bansal K."/>
            <person name="Sharma S."/>
            <person name="Kumar N."/>
            <person name="Patil P.P."/>
            <person name="Chaudhry V."/>
            <person name="Patil P.B."/>
        </authorList>
    </citation>
    <scope>NUCLEOTIDE SEQUENCE [LARGE SCALE GENOMIC DNA]</scope>
    <source>
        <strain evidence="5 6">NS365</strain>
    </source>
</reference>
<evidence type="ECO:0000313" key="6">
    <source>
        <dbReference type="Proteomes" id="UP000078529"/>
    </source>
</evidence>
<dbReference type="SUPFAM" id="SSF46785">
    <property type="entry name" value="Winged helix' DNA-binding domain"/>
    <property type="match status" value="1"/>
</dbReference>
<accession>A0A175RSK8</accession>
<name>A0A175RSK8_9HYPH</name>
<dbReference type="Gene3D" id="1.20.120.530">
    <property type="entry name" value="GntR ligand-binding domain-like"/>
    <property type="match status" value="1"/>
</dbReference>
<dbReference type="InterPro" id="IPR011711">
    <property type="entry name" value="GntR_C"/>
</dbReference>
<evidence type="ECO:0000256" key="3">
    <source>
        <dbReference type="ARBA" id="ARBA00023163"/>
    </source>
</evidence>
<protein>
    <submittedName>
        <fullName evidence="5">GntR family transcriptional regulator</fullName>
    </submittedName>
</protein>
<dbReference type="GO" id="GO:0003677">
    <property type="term" value="F:DNA binding"/>
    <property type="evidence" value="ECO:0007669"/>
    <property type="project" value="UniProtKB-KW"/>
</dbReference>
<evidence type="ECO:0000259" key="4">
    <source>
        <dbReference type="PROSITE" id="PS50949"/>
    </source>
</evidence>
<keyword evidence="3" id="KW-0804">Transcription</keyword>
<dbReference type="InterPro" id="IPR036390">
    <property type="entry name" value="WH_DNA-bd_sf"/>
</dbReference>
<dbReference type="Gene3D" id="1.10.10.10">
    <property type="entry name" value="Winged helix-like DNA-binding domain superfamily/Winged helix DNA-binding domain"/>
    <property type="match status" value="1"/>
</dbReference>
<dbReference type="InterPro" id="IPR008920">
    <property type="entry name" value="TF_FadR/GntR_C"/>
</dbReference>
<comment type="caution">
    <text evidence="5">The sequence shown here is derived from an EMBL/GenBank/DDBJ whole genome shotgun (WGS) entry which is preliminary data.</text>
</comment>
<evidence type="ECO:0000256" key="1">
    <source>
        <dbReference type="ARBA" id="ARBA00023015"/>
    </source>
</evidence>
<gene>
    <name evidence="5" type="ORF">NS365_07790</name>
</gene>
<dbReference type="InterPro" id="IPR000524">
    <property type="entry name" value="Tscrpt_reg_HTH_GntR"/>
</dbReference>
<dbReference type="PANTHER" id="PTHR43537">
    <property type="entry name" value="TRANSCRIPTIONAL REGULATOR, GNTR FAMILY"/>
    <property type="match status" value="1"/>
</dbReference>
<dbReference type="Proteomes" id="UP000078529">
    <property type="component" value="Unassembled WGS sequence"/>
</dbReference>